<comment type="caution">
    <text evidence="2">The sequence shown here is derived from an EMBL/GenBank/DDBJ whole genome shotgun (WGS) entry which is preliminary data.</text>
</comment>
<proteinExistence type="predicted"/>
<feature type="coiled-coil region" evidence="1">
    <location>
        <begin position="189"/>
        <end position="302"/>
    </location>
</feature>
<evidence type="ECO:0000313" key="2">
    <source>
        <dbReference type="EMBL" id="CAJ0592234.1"/>
    </source>
</evidence>
<evidence type="ECO:0000313" key="3">
    <source>
        <dbReference type="Proteomes" id="UP001176961"/>
    </source>
</evidence>
<name>A0AA36DT22_CYLNA</name>
<sequence length="1045" mass="114082">MADGESISKLVIDVEVNDKKALLALNALQQRIKNFNSSNGGKAISDMASNMEKMTRNTAQARREAGQFIEQLKKNNKNLMPKDIYSKSIQQWQKELTTAQDKMKNIMSKSNPMKSLTGLEDYTNKAIKARNAIEALQKAQEKFNSNSLANFTRIEPADNGKPLKEGEFERIRALQNQSRAGIPKGSYFYEETEDELAKFEKEVRAAEELQQKLNSVSNKVKQLSAYAPTQVKPGQELSKEYTNLETSIDKASQKLEKLYQKQALMSKANPNTERYQKLQIDIKGARAELDGLVRKMRELQESGKDVTSGKKGNFDFAKQFASSNKALTKFSSAVMKVVSDLSKKLMRPLTRLATMFRAMLLRRFIMQVFKSMKEAVDQLAQYSNTIGSDFNKSVSSIVDNFKYLGRVIVTAFEPLINFAAPIIDFLIQKIVDAINAINQFVNAIFGNSTWTKASYNASNYAESLDKASGSAKKLKQQLQGFDELNNLSSNQGGGGSGGGGGAANVGDLFSTQQISESAKGMAERFKEAWKNADFTDIGGDIADKITNALNSINWDGIKTTANKIAKSIATFLNGFINPDLFGAVGETLAESLNTVFGAVGTFANVFDWSNLGKSIASTINKFFETFDFKGAGMTLMSLATGIVSTLTSAISNVEWNVVGEKIIEFLEGLDFAKLIGSAASLAASILSGLTQLLFGAVGELANNAATRFKETGLQVITNIVSTFWGDDAAEKVKEVATNIVDGLAKGIKDNLNESATWVRDAFQKVIDAVKKFFGINSPSTEFAKLGAFCVEGLKEGMINTISNIKEWISSNIMDKIQSAFKVGEYVIDFCANITSWLENLVGDKNIDFCAKLTSWLEKLGGNNKYINFVAKMTSWLLGMKKDAKDGTVDSINYKAKISSWYKAAGLDTTMVFTAKVGKVMASTAEGITDKIIQEQASRKANGGAFFGGAWHNIAQFASGGIPGHGTLFVAGENGAEAVTNIGGRTEVLNQSQMASVMYSSVFSAMQAAMSNGSQPIQVYLDGKVVFDSTRQYAQDYARRNGIPAF</sequence>
<reference evidence="2" key="1">
    <citation type="submission" date="2023-07" db="EMBL/GenBank/DDBJ databases">
        <authorList>
            <consortium name="CYATHOMIX"/>
        </authorList>
    </citation>
    <scope>NUCLEOTIDE SEQUENCE</scope>
    <source>
        <strain evidence="2">N/A</strain>
    </source>
</reference>
<keyword evidence="3" id="KW-1185">Reference proteome</keyword>
<dbReference type="InterPro" id="IPR016024">
    <property type="entry name" value="ARM-type_fold"/>
</dbReference>
<dbReference type="AlphaFoldDB" id="A0AA36DT22"/>
<gene>
    <name evidence="2" type="ORF">CYNAS_LOCUS4217</name>
</gene>
<protein>
    <submittedName>
        <fullName evidence="2">Uncharacterized protein</fullName>
    </submittedName>
</protein>
<feature type="coiled-coil region" evidence="1">
    <location>
        <begin position="89"/>
        <end position="139"/>
    </location>
</feature>
<dbReference type="Proteomes" id="UP001176961">
    <property type="component" value="Unassembled WGS sequence"/>
</dbReference>
<accession>A0AA36DT22</accession>
<keyword evidence="1" id="KW-0175">Coiled coil</keyword>
<evidence type="ECO:0000256" key="1">
    <source>
        <dbReference type="SAM" id="Coils"/>
    </source>
</evidence>
<organism evidence="2 3">
    <name type="scientific">Cylicocyclus nassatus</name>
    <name type="common">Nematode worm</name>
    <dbReference type="NCBI Taxonomy" id="53992"/>
    <lineage>
        <taxon>Eukaryota</taxon>
        <taxon>Metazoa</taxon>
        <taxon>Ecdysozoa</taxon>
        <taxon>Nematoda</taxon>
        <taxon>Chromadorea</taxon>
        <taxon>Rhabditida</taxon>
        <taxon>Rhabditina</taxon>
        <taxon>Rhabditomorpha</taxon>
        <taxon>Strongyloidea</taxon>
        <taxon>Strongylidae</taxon>
        <taxon>Cylicocyclus</taxon>
    </lineage>
</organism>
<dbReference type="SUPFAM" id="SSF48371">
    <property type="entry name" value="ARM repeat"/>
    <property type="match status" value="1"/>
</dbReference>
<dbReference type="EMBL" id="CATQJL010000028">
    <property type="protein sequence ID" value="CAJ0592234.1"/>
    <property type="molecule type" value="Genomic_DNA"/>
</dbReference>